<sequence length="152" mass="15876">MVPTGIRCPPKLSFYSPGGDLQDQFSRGLRSRGPTNFVLGLLTRLPALRFPSPRGLGGPEANASLHSAVGSAESGPHQRLGCSAGSVAPGRRPRPRLRRLGTHRGPSTVRGPDSTPAQLYAGASLECKMVVAIVPLSGSASLRFSAHKKNGS</sequence>
<evidence type="ECO:0000256" key="1">
    <source>
        <dbReference type="SAM" id="MobiDB-lite"/>
    </source>
</evidence>
<dbReference type="EMBL" id="JANPWB010000008">
    <property type="protein sequence ID" value="KAJ1163934.1"/>
    <property type="molecule type" value="Genomic_DNA"/>
</dbReference>
<feature type="compositionally biased region" description="Basic residues" evidence="1">
    <location>
        <begin position="91"/>
        <end position="102"/>
    </location>
</feature>
<accession>A0AAV7SIM6</accession>
<evidence type="ECO:0000313" key="2">
    <source>
        <dbReference type="EMBL" id="KAJ1163934.1"/>
    </source>
</evidence>
<protein>
    <submittedName>
        <fullName evidence="2">Uncharacterized protein</fullName>
    </submittedName>
</protein>
<feature type="region of interest" description="Disordered" evidence="1">
    <location>
        <begin position="52"/>
        <end position="115"/>
    </location>
</feature>
<dbReference type="Proteomes" id="UP001066276">
    <property type="component" value="Chromosome 4_2"/>
</dbReference>
<comment type="caution">
    <text evidence="2">The sequence shown here is derived from an EMBL/GenBank/DDBJ whole genome shotgun (WGS) entry which is preliminary data.</text>
</comment>
<keyword evidence="3" id="KW-1185">Reference proteome</keyword>
<name>A0AAV7SIM6_PLEWA</name>
<proteinExistence type="predicted"/>
<organism evidence="2 3">
    <name type="scientific">Pleurodeles waltl</name>
    <name type="common">Iberian ribbed newt</name>
    <dbReference type="NCBI Taxonomy" id="8319"/>
    <lineage>
        <taxon>Eukaryota</taxon>
        <taxon>Metazoa</taxon>
        <taxon>Chordata</taxon>
        <taxon>Craniata</taxon>
        <taxon>Vertebrata</taxon>
        <taxon>Euteleostomi</taxon>
        <taxon>Amphibia</taxon>
        <taxon>Batrachia</taxon>
        <taxon>Caudata</taxon>
        <taxon>Salamandroidea</taxon>
        <taxon>Salamandridae</taxon>
        <taxon>Pleurodelinae</taxon>
        <taxon>Pleurodeles</taxon>
    </lineage>
</organism>
<dbReference type="AlphaFoldDB" id="A0AAV7SIM6"/>
<gene>
    <name evidence="2" type="ORF">NDU88_004386</name>
</gene>
<evidence type="ECO:0000313" key="3">
    <source>
        <dbReference type="Proteomes" id="UP001066276"/>
    </source>
</evidence>
<reference evidence="2" key="1">
    <citation type="journal article" date="2022" name="bioRxiv">
        <title>Sequencing and chromosome-scale assembly of the giantPleurodeles waltlgenome.</title>
        <authorList>
            <person name="Brown T."/>
            <person name="Elewa A."/>
            <person name="Iarovenko S."/>
            <person name="Subramanian E."/>
            <person name="Araus A.J."/>
            <person name="Petzold A."/>
            <person name="Susuki M."/>
            <person name="Suzuki K.-i.T."/>
            <person name="Hayashi T."/>
            <person name="Toyoda A."/>
            <person name="Oliveira C."/>
            <person name="Osipova E."/>
            <person name="Leigh N.D."/>
            <person name="Simon A."/>
            <person name="Yun M.H."/>
        </authorList>
    </citation>
    <scope>NUCLEOTIDE SEQUENCE</scope>
    <source>
        <strain evidence="2">20211129_DDA</strain>
        <tissue evidence="2">Liver</tissue>
    </source>
</reference>